<keyword evidence="3" id="KW-1185">Reference proteome</keyword>
<proteinExistence type="predicted"/>
<dbReference type="EMBL" id="RBNJ01007605">
    <property type="protein sequence ID" value="RUS27877.1"/>
    <property type="molecule type" value="Genomic_DNA"/>
</dbReference>
<dbReference type="Proteomes" id="UP000274822">
    <property type="component" value="Unassembled WGS sequence"/>
</dbReference>
<evidence type="ECO:0000313" key="3">
    <source>
        <dbReference type="Proteomes" id="UP000274822"/>
    </source>
</evidence>
<accession>A0A433QDP6</accession>
<sequence>MALFSNPASKWTSLCDGAFLCPSSAGLVATSCGNIVKEPTNLGFPILCELWTIAYLSRSLDDITKEERKKKDDITKEEKKKKDDITKEERKKKDDITKEKDHVGAFFKNCVTQ</sequence>
<reference evidence="2 3" key="1">
    <citation type="journal article" date="2018" name="New Phytol.">
        <title>Phylogenomics of Endogonaceae and evolution of mycorrhizas within Mucoromycota.</title>
        <authorList>
            <person name="Chang Y."/>
            <person name="Desiro A."/>
            <person name="Na H."/>
            <person name="Sandor L."/>
            <person name="Lipzen A."/>
            <person name="Clum A."/>
            <person name="Barry K."/>
            <person name="Grigoriev I.V."/>
            <person name="Martin F.M."/>
            <person name="Stajich J.E."/>
            <person name="Smith M.E."/>
            <person name="Bonito G."/>
            <person name="Spatafora J.W."/>
        </authorList>
    </citation>
    <scope>NUCLEOTIDE SEQUENCE [LARGE SCALE GENOMIC DNA]</scope>
    <source>
        <strain evidence="2 3">AD002</strain>
    </source>
</reference>
<name>A0A433QDP6_9FUNG</name>
<gene>
    <name evidence="2" type="ORF">BC938DRAFT_482618</name>
</gene>
<protein>
    <submittedName>
        <fullName evidence="2">Uncharacterized protein</fullName>
    </submittedName>
</protein>
<evidence type="ECO:0000256" key="1">
    <source>
        <dbReference type="SAM" id="MobiDB-lite"/>
    </source>
</evidence>
<evidence type="ECO:0000313" key="2">
    <source>
        <dbReference type="EMBL" id="RUS27877.1"/>
    </source>
</evidence>
<comment type="caution">
    <text evidence="2">The sequence shown here is derived from an EMBL/GenBank/DDBJ whole genome shotgun (WGS) entry which is preliminary data.</text>
</comment>
<organism evidence="2 3">
    <name type="scientific">Jimgerdemannia flammicorona</name>
    <dbReference type="NCBI Taxonomy" id="994334"/>
    <lineage>
        <taxon>Eukaryota</taxon>
        <taxon>Fungi</taxon>
        <taxon>Fungi incertae sedis</taxon>
        <taxon>Mucoromycota</taxon>
        <taxon>Mucoromycotina</taxon>
        <taxon>Endogonomycetes</taxon>
        <taxon>Endogonales</taxon>
        <taxon>Endogonaceae</taxon>
        <taxon>Jimgerdemannia</taxon>
    </lineage>
</organism>
<feature type="region of interest" description="Disordered" evidence="1">
    <location>
        <begin position="66"/>
        <end position="96"/>
    </location>
</feature>
<dbReference type="AlphaFoldDB" id="A0A433QDP6"/>